<reference evidence="1 2" key="1">
    <citation type="journal article" date="2019" name="Commun. Biol.">
        <title>The bagworm genome reveals a unique fibroin gene that provides high tensile strength.</title>
        <authorList>
            <person name="Kono N."/>
            <person name="Nakamura H."/>
            <person name="Ohtoshi R."/>
            <person name="Tomita M."/>
            <person name="Numata K."/>
            <person name="Arakawa K."/>
        </authorList>
    </citation>
    <scope>NUCLEOTIDE SEQUENCE [LARGE SCALE GENOMIC DNA]</scope>
</reference>
<proteinExistence type="predicted"/>
<dbReference type="EMBL" id="BGZK01000577">
    <property type="protein sequence ID" value="GBP51197.1"/>
    <property type="molecule type" value="Genomic_DNA"/>
</dbReference>
<accession>A0A4C1WM18</accession>
<dbReference type="AlphaFoldDB" id="A0A4C1WM18"/>
<keyword evidence="2" id="KW-1185">Reference proteome</keyword>
<dbReference type="Proteomes" id="UP000299102">
    <property type="component" value="Unassembled WGS sequence"/>
</dbReference>
<comment type="caution">
    <text evidence="1">The sequence shown here is derived from an EMBL/GenBank/DDBJ whole genome shotgun (WGS) entry which is preliminary data.</text>
</comment>
<organism evidence="1 2">
    <name type="scientific">Eumeta variegata</name>
    <name type="common">Bagworm moth</name>
    <name type="synonym">Eumeta japonica</name>
    <dbReference type="NCBI Taxonomy" id="151549"/>
    <lineage>
        <taxon>Eukaryota</taxon>
        <taxon>Metazoa</taxon>
        <taxon>Ecdysozoa</taxon>
        <taxon>Arthropoda</taxon>
        <taxon>Hexapoda</taxon>
        <taxon>Insecta</taxon>
        <taxon>Pterygota</taxon>
        <taxon>Neoptera</taxon>
        <taxon>Endopterygota</taxon>
        <taxon>Lepidoptera</taxon>
        <taxon>Glossata</taxon>
        <taxon>Ditrysia</taxon>
        <taxon>Tineoidea</taxon>
        <taxon>Psychidae</taxon>
        <taxon>Oiketicinae</taxon>
        <taxon>Eumeta</taxon>
    </lineage>
</organism>
<name>A0A4C1WM18_EUMVA</name>
<evidence type="ECO:0000313" key="2">
    <source>
        <dbReference type="Proteomes" id="UP000299102"/>
    </source>
</evidence>
<evidence type="ECO:0000313" key="1">
    <source>
        <dbReference type="EMBL" id="GBP51197.1"/>
    </source>
</evidence>
<protein>
    <submittedName>
        <fullName evidence="1">Uncharacterized protein</fullName>
    </submittedName>
</protein>
<sequence>MIPLRPHTLGGDLKCPWQYQIYVVLLGRGRLQCHHGGFCRTAKTGRLLRLLVCYRIDSDFNTVQRVACTSIIYVQSTAFSRDCVADRGSSSPRYSWPRGRIRRPTRVLTTRFVWWTSRRLVAFCGVPPKIVVLVSLRRRLFRVQV</sequence>
<gene>
    <name evidence="1" type="ORF">EVAR_85408_1</name>
</gene>